<comment type="caution">
    <text evidence="3">The sequence shown here is derived from an EMBL/GenBank/DDBJ whole genome shotgun (WGS) entry which is preliminary data.</text>
</comment>
<dbReference type="Proteomes" id="UP000838821">
    <property type="component" value="Unassembled WGS sequence"/>
</dbReference>
<reference evidence="3" key="1">
    <citation type="submission" date="2022-01" db="EMBL/GenBank/DDBJ databases">
        <authorList>
            <person name="Criscuolo A."/>
        </authorList>
    </citation>
    <scope>NUCLEOTIDE SEQUENCE</scope>
    <source>
        <strain evidence="3">CIP111891</strain>
    </source>
</reference>
<accession>A0ABM9CEJ0</accession>
<feature type="compositionally biased region" description="Polar residues" evidence="1">
    <location>
        <begin position="28"/>
        <end position="39"/>
    </location>
</feature>
<organism evidence="3 4">
    <name type="scientific">Paenibacillus allorhizoplanae</name>
    <dbReference type="NCBI Taxonomy" id="2905648"/>
    <lineage>
        <taxon>Bacteria</taxon>
        <taxon>Bacillati</taxon>
        <taxon>Bacillota</taxon>
        <taxon>Bacilli</taxon>
        <taxon>Bacillales</taxon>
        <taxon>Paenibacillaceae</taxon>
        <taxon>Paenibacillus</taxon>
    </lineage>
</organism>
<evidence type="ECO:0000256" key="1">
    <source>
        <dbReference type="SAM" id="MobiDB-lite"/>
    </source>
</evidence>
<dbReference type="Pfam" id="PF14478">
    <property type="entry name" value="DUF4430"/>
    <property type="match status" value="1"/>
</dbReference>
<proteinExistence type="predicted"/>
<feature type="domain" description="Transcobalamin-like C-terminal" evidence="2">
    <location>
        <begin position="212"/>
        <end position="289"/>
    </location>
</feature>
<feature type="compositionally biased region" description="Polar residues" evidence="1">
    <location>
        <begin position="53"/>
        <end position="79"/>
    </location>
</feature>
<feature type="region of interest" description="Disordered" evidence="1">
    <location>
        <begin position="28"/>
        <end position="142"/>
    </location>
</feature>
<dbReference type="RefSeq" id="WP_236289133.1">
    <property type="nucleotide sequence ID" value="NZ_CAKMMW010000010.1"/>
</dbReference>
<dbReference type="InterPro" id="IPR027954">
    <property type="entry name" value="Transcobalamin-like_C"/>
</dbReference>
<evidence type="ECO:0000313" key="3">
    <source>
        <dbReference type="EMBL" id="CAH1210620.1"/>
    </source>
</evidence>
<evidence type="ECO:0000259" key="2">
    <source>
        <dbReference type="Pfam" id="PF14478"/>
    </source>
</evidence>
<evidence type="ECO:0000313" key="4">
    <source>
        <dbReference type="Proteomes" id="UP000838821"/>
    </source>
</evidence>
<protein>
    <recommendedName>
        <fullName evidence="2">Transcobalamin-like C-terminal domain-containing protein</fullName>
    </recommendedName>
</protein>
<gene>
    <name evidence="3" type="ORF">PAECIP111891_03535</name>
</gene>
<dbReference type="EMBL" id="CAKMMW010000010">
    <property type="protein sequence ID" value="CAH1210620.1"/>
    <property type="molecule type" value="Genomic_DNA"/>
</dbReference>
<dbReference type="Gene3D" id="2.170.130.30">
    <property type="match status" value="1"/>
</dbReference>
<name>A0ABM9CEJ0_9BACL</name>
<feature type="compositionally biased region" description="Low complexity" evidence="1">
    <location>
        <begin position="96"/>
        <end position="110"/>
    </location>
</feature>
<feature type="compositionally biased region" description="Basic and acidic residues" evidence="1">
    <location>
        <begin position="115"/>
        <end position="126"/>
    </location>
</feature>
<sequence length="309" mass="34119">MRLTKNKIIAATIILIVLVAAFFSSGMPRQQTTTSSPSLSEAIELTPPPIELKNSNSSDEEAMTSSTPALSQPSSTPAMENNPKLEKDQESPPVSTATAKPTPIATPDTASLNKETLKSTTPDETKPTPTKAMDLDPKTGKDQYLTDPIPEGKPLPIEPQNTKITDKQMTVTLSVNCLTILNNMNLLDPEKVELVPKDGIIFKSQQVTFYEGESVFNVLQREMKKNKIHMEFVNTPIYNSAYIEGIHNLYEFDCGELSGWMYKVNGWFPNYGASRYQLKQGDVIEWVYTCDLGRDVGDTYNSAGGGKKQ</sequence>
<keyword evidence="4" id="KW-1185">Reference proteome</keyword>